<reference evidence="5" key="1">
    <citation type="journal article" date="2019" name="Nat. Commun.">
        <title>The genome of broomcorn millet.</title>
        <authorList>
            <person name="Zou C."/>
            <person name="Miki D."/>
            <person name="Li D."/>
            <person name="Tang Q."/>
            <person name="Xiao L."/>
            <person name="Rajput S."/>
            <person name="Deng P."/>
            <person name="Jia W."/>
            <person name="Huang R."/>
            <person name="Zhang M."/>
            <person name="Sun Y."/>
            <person name="Hu J."/>
            <person name="Fu X."/>
            <person name="Schnable P.S."/>
            <person name="Li F."/>
            <person name="Zhang H."/>
            <person name="Feng B."/>
            <person name="Zhu X."/>
            <person name="Liu R."/>
            <person name="Schnable J.C."/>
            <person name="Zhu J.-K."/>
            <person name="Zhang H."/>
        </authorList>
    </citation>
    <scope>NUCLEOTIDE SEQUENCE [LARGE SCALE GENOMIC DNA]</scope>
</reference>
<organism evidence="4 5">
    <name type="scientific">Panicum miliaceum</name>
    <name type="common">Proso millet</name>
    <name type="synonym">Broomcorn millet</name>
    <dbReference type="NCBI Taxonomy" id="4540"/>
    <lineage>
        <taxon>Eukaryota</taxon>
        <taxon>Viridiplantae</taxon>
        <taxon>Streptophyta</taxon>
        <taxon>Embryophyta</taxon>
        <taxon>Tracheophyta</taxon>
        <taxon>Spermatophyta</taxon>
        <taxon>Magnoliopsida</taxon>
        <taxon>Liliopsida</taxon>
        <taxon>Poales</taxon>
        <taxon>Poaceae</taxon>
        <taxon>PACMAD clade</taxon>
        <taxon>Panicoideae</taxon>
        <taxon>Panicodae</taxon>
        <taxon>Paniceae</taxon>
        <taxon>Panicinae</taxon>
        <taxon>Panicum</taxon>
        <taxon>Panicum sect. Panicum</taxon>
    </lineage>
</organism>
<dbReference type="OrthoDB" id="673374at2759"/>
<dbReference type="InterPro" id="IPR007700">
    <property type="entry name" value="DUF668"/>
</dbReference>
<dbReference type="EMBL" id="PQIB02000001">
    <property type="protein sequence ID" value="RLN42831.1"/>
    <property type="molecule type" value="Genomic_DNA"/>
</dbReference>
<comment type="caution">
    <text evidence="4">The sequence shown here is derived from an EMBL/GenBank/DDBJ whole genome shotgun (WGS) entry which is preliminary data.</text>
</comment>
<dbReference type="Pfam" id="PF05003">
    <property type="entry name" value="DUF668"/>
    <property type="match status" value="1"/>
</dbReference>
<dbReference type="Pfam" id="PF11961">
    <property type="entry name" value="DUF3475"/>
    <property type="match status" value="1"/>
</dbReference>
<dbReference type="Proteomes" id="UP000275267">
    <property type="component" value="Unassembled WGS sequence"/>
</dbReference>
<evidence type="ECO:0000313" key="5">
    <source>
        <dbReference type="Proteomes" id="UP000275267"/>
    </source>
</evidence>
<dbReference type="InterPro" id="IPR021864">
    <property type="entry name" value="DUF3475"/>
</dbReference>
<protein>
    <recommendedName>
        <fullName evidence="6">DUF668 domain-containing protein</fullName>
    </recommendedName>
</protein>
<feature type="domain" description="DUF3475" evidence="3">
    <location>
        <begin position="25"/>
        <end position="80"/>
    </location>
</feature>
<proteinExistence type="predicted"/>
<evidence type="ECO:0008006" key="6">
    <source>
        <dbReference type="Google" id="ProtNLM"/>
    </source>
</evidence>
<dbReference type="PANTHER" id="PTHR31371:SF24">
    <property type="entry name" value="AVR9_CF-9 RAPIDLY ELICITED PROTEIN 137"/>
    <property type="match status" value="1"/>
</dbReference>
<keyword evidence="5" id="KW-1185">Reference proteome</keyword>
<dbReference type="GO" id="GO:0045927">
    <property type="term" value="P:positive regulation of growth"/>
    <property type="evidence" value="ECO:0007669"/>
    <property type="project" value="InterPro"/>
</dbReference>
<evidence type="ECO:0000259" key="2">
    <source>
        <dbReference type="Pfam" id="PF05003"/>
    </source>
</evidence>
<evidence type="ECO:0000313" key="4">
    <source>
        <dbReference type="EMBL" id="RLN42831.1"/>
    </source>
</evidence>
<dbReference type="PANTHER" id="PTHR31371">
    <property type="entry name" value="BNAC09G50660D PROTEIN"/>
    <property type="match status" value="1"/>
</dbReference>
<name>A0A3L6TTH3_PANMI</name>
<feature type="region of interest" description="Disordered" evidence="1">
    <location>
        <begin position="171"/>
        <end position="195"/>
    </location>
</feature>
<sequence>MPARSWLADLRSRLGAGARADGLGILAFEAAATMSRLVSLHRTLSDAEFRRLRADALRAEGVARLTSADQSLLLRLACGELVADLDRAAGAVARLGARCACAEAPAPLLRDFDRLYAEAKRGRLAQMDAAVGFSRGAGKRFRKMERHVAAAAKLYEEMDALRELEASERRMENWRQHSGPIPSQAAQGKKPADEPGEKLMRALRAQRHKVRRLMEGSLWSVDAGKAAKLMAKSVLAVLARISISFGALVPGLPSLTVARAWPLGRSSGPLHRSAAPGAALRHSAPIFGQKDTAMSVPESIKPSASTIGGSGMELRYANVILSVETLLAALRPPAGDGEEGMIDLSKRDGLYKMLPVSIREAVNAKLRESRRGRAVDEEAAAASRGEAETVLRWLGPMARDTVRWSDERSMEQGQRFSMQPRALMVQTLHFADRRKADAAIVDVFVRLSCVCWYDDERRRLESGLGRRVAATDL</sequence>
<feature type="domain" description="DUF668" evidence="2">
    <location>
        <begin position="306"/>
        <end position="403"/>
    </location>
</feature>
<dbReference type="AlphaFoldDB" id="A0A3L6TTH3"/>
<evidence type="ECO:0000256" key="1">
    <source>
        <dbReference type="SAM" id="MobiDB-lite"/>
    </source>
</evidence>
<evidence type="ECO:0000259" key="3">
    <source>
        <dbReference type="Pfam" id="PF11961"/>
    </source>
</evidence>
<gene>
    <name evidence="4" type="ORF">C2845_PM01G10600</name>
</gene>
<accession>A0A3L6TTH3</accession>
<dbReference type="STRING" id="4540.A0A3L6TTH3"/>